<gene>
    <name evidence="1" type="ORF">UFOPK1747_00058</name>
</gene>
<name>A0A6J6E8Y2_9ZZZZ</name>
<sequence>MASIASAVAAPKPLTNKPAEAAPRIMPEFDTNAFIAFPFCNASSGKIAGKTPVKAGQKIPHIAPKNPFTKINTIKGTLLIAKK</sequence>
<proteinExistence type="predicted"/>
<protein>
    <submittedName>
        <fullName evidence="1">Unannotated protein</fullName>
    </submittedName>
</protein>
<accession>A0A6J6E8Y2</accession>
<dbReference type="AlphaFoldDB" id="A0A6J6E8Y2"/>
<evidence type="ECO:0000313" key="1">
    <source>
        <dbReference type="EMBL" id="CAB4572617.1"/>
    </source>
</evidence>
<dbReference type="EMBL" id="CAEZTV010000003">
    <property type="protein sequence ID" value="CAB4572617.1"/>
    <property type="molecule type" value="Genomic_DNA"/>
</dbReference>
<reference evidence="1" key="1">
    <citation type="submission" date="2020-05" db="EMBL/GenBank/DDBJ databases">
        <authorList>
            <person name="Chiriac C."/>
            <person name="Salcher M."/>
            <person name="Ghai R."/>
            <person name="Kavagutti S V."/>
        </authorList>
    </citation>
    <scope>NUCLEOTIDE SEQUENCE</scope>
</reference>
<organism evidence="1">
    <name type="scientific">freshwater metagenome</name>
    <dbReference type="NCBI Taxonomy" id="449393"/>
    <lineage>
        <taxon>unclassified sequences</taxon>
        <taxon>metagenomes</taxon>
        <taxon>ecological metagenomes</taxon>
    </lineage>
</organism>